<organism evidence="10 11">
    <name type="scientific">Aplysia californica</name>
    <name type="common">California sea hare</name>
    <dbReference type="NCBI Taxonomy" id="6500"/>
    <lineage>
        <taxon>Eukaryota</taxon>
        <taxon>Metazoa</taxon>
        <taxon>Spiralia</taxon>
        <taxon>Lophotrochozoa</taxon>
        <taxon>Mollusca</taxon>
        <taxon>Gastropoda</taxon>
        <taxon>Heterobranchia</taxon>
        <taxon>Euthyneura</taxon>
        <taxon>Tectipleura</taxon>
        <taxon>Aplysiida</taxon>
        <taxon>Aplysioidea</taxon>
        <taxon>Aplysiidae</taxon>
        <taxon>Aplysia</taxon>
    </lineage>
</organism>
<evidence type="ECO:0000256" key="1">
    <source>
        <dbReference type="ARBA" id="ARBA00004071"/>
    </source>
</evidence>
<dbReference type="SMART" id="SM00812">
    <property type="entry name" value="Alpha_L_fucos"/>
    <property type="match status" value="1"/>
</dbReference>
<dbReference type="InterPro" id="IPR057739">
    <property type="entry name" value="Glyco_hydro_29_N"/>
</dbReference>
<dbReference type="Pfam" id="PF01120">
    <property type="entry name" value="Alpha_L_fucos"/>
    <property type="match status" value="1"/>
</dbReference>
<evidence type="ECO:0000313" key="10">
    <source>
        <dbReference type="Proteomes" id="UP000694888"/>
    </source>
</evidence>
<evidence type="ECO:0000256" key="6">
    <source>
        <dbReference type="ARBA" id="ARBA00023295"/>
    </source>
</evidence>
<keyword evidence="4 7" id="KW-0732">Signal</keyword>
<evidence type="ECO:0000259" key="8">
    <source>
        <dbReference type="Pfam" id="PF01120"/>
    </source>
</evidence>
<dbReference type="Gene3D" id="2.60.40.1180">
    <property type="entry name" value="Golgi alpha-mannosidase II"/>
    <property type="match status" value="1"/>
</dbReference>
<dbReference type="EC" id="3.2.1.51" evidence="3"/>
<feature type="domain" description="Glycoside hydrolase family 29 N-terminal" evidence="8">
    <location>
        <begin position="42"/>
        <end position="378"/>
    </location>
</feature>
<dbReference type="PRINTS" id="PR00741">
    <property type="entry name" value="GLHYDRLASE29"/>
</dbReference>
<accession>A0ABM0K4F0</accession>
<feature type="chain" id="PRO_5047045878" description="alpha-L-fucosidase" evidence="7">
    <location>
        <begin position="23"/>
        <end position="483"/>
    </location>
</feature>
<keyword evidence="6" id="KW-0326">Glycosidase</keyword>
<dbReference type="Pfam" id="PF16757">
    <property type="entry name" value="Fucosidase_C"/>
    <property type="match status" value="1"/>
</dbReference>
<evidence type="ECO:0000313" key="11">
    <source>
        <dbReference type="RefSeq" id="XP_005108503.1"/>
    </source>
</evidence>
<gene>
    <name evidence="11" type="primary">LOC101860281</name>
</gene>
<evidence type="ECO:0000256" key="5">
    <source>
        <dbReference type="ARBA" id="ARBA00022801"/>
    </source>
</evidence>
<sequence>MFSVPQTCLGLVVFVGALVASAASNDAVSTWDFEISERYDWEVSKRYEPNWASLDKRPLPSWYDEAKIGIFLHWGVFSVPSYEGAWLWYWWKGPQPRLSIVEFMARNYKPDFTYGDFAPQFTAEFYQPARWADIFKASGAKYVVLTTKHHEGFCNWPTKYSWNWNSMDVGPKRDLVGDLVTALRDKGLKFGAYHSLFEFFHPLYLQDKKNNFTTQDFVRTKTLPELYELVNTYKPEVIWSDGDWEAPDTYWNSTEFLAWLYNDSPVKDVVVTNDRWGAGCTCHHGGYLTCQDKYNPKKKQNRKFEDSTTMDKYAWTHRRNMRLSDVHSMEQVVATIAEIVSCGGNLLINVGPTKDGVIIPIFEERLRQMGEWLGVNGEGIYKTRPWTFVNDSLTEDVWFTSKSSASRDTTVYAILLTWPTTSVLTLGRPSPTADTKVTLLGYSGEFKWAHHTGSGIDIALPKIPFNKLPCKWGWVFKLTMISN</sequence>
<evidence type="ECO:0000259" key="9">
    <source>
        <dbReference type="Pfam" id="PF16757"/>
    </source>
</evidence>
<dbReference type="InterPro" id="IPR017853">
    <property type="entry name" value="GH"/>
</dbReference>
<protein>
    <recommendedName>
        <fullName evidence="3">alpha-L-fucosidase</fullName>
        <ecNumber evidence="3">3.2.1.51</ecNumber>
    </recommendedName>
</protein>
<dbReference type="PANTHER" id="PTHR10030:SF37">
    <property type="entry name" value="ALPHA-L-FUCOSIDASE-RELATED"/>
    <property type="match status" value="1"/>
</dbReference>
<dbReference type="InterPro" id="IPR013780">
    <property type="entry name" value="Glyco_hydro_b"/>
</dbReference>
<evidence type="ECO:0000256" key="4">
    <source>
        <dbReference type="ARBA" id="ARBA00022729"/>
    </source>
</evidence>
<dbReference type="Proteomes" id="UP000694888">
    <property type="component" value="Unplaced"/>
</dbReference>
<evidence type="ECO:0000256" key="3">
    <source>
        <dbReference type="ARBA" id="ARBA00012662"/>
    </source>
</evidence>
<keyword evidence="10" id="KW-1185">Reference proteome</keyword>
<dbReference type="GeneID" id="101860281"/>
<comment type="function">
    <text evidence="1">Alpha-L-fucosidase is responsible for hydrolyzing the alpha-1,6-linked fucose joined to the reducing-end N-acetylglucosamine of the carbohydrate moieties of glycoproteins.</text>
</comment>
<dbReference type="PANTHER" id="PTHR10030">
    <property type="entry name" value="ALPHA-L-FUCOSIDASE"/>
    <property type="match status" value="1"/>
</dbReference>
<comment type="similarity">
    <text evidence="2">Belongs to the glycosyl hydrolase 29 family.</text>
</comment>
<evidence type="ECO:0000256" key="2">
    <source>
        <dbReference type="ARBA" id="ARBA00007951"/>
    </source>
</evidence>
<feature type="domain" description="Alpha-L-fucosidase C-terminal" evidence="9">
    <location>
        <begin position="390"/>
        <end position="479"/>
    </location>
</feature>
<keyword evidence="5" id="KW-0378">Hydrolase</keyword>
<evidence type="ECO:0000256" key="7">
    <source>
        <dbReference type="SAM" id="SignalP"/>
    </source>
</evidence>
<dbReference type="InterPro" id="IPR016286">
    <property type="entry name" value="FUC_metazoa-typ"/>
</dbReference>
<dbReference type="InterPro" id="IPR000933">
    <property type="entry name" value="Glyco_hydro_29"/>
</dbReference>
<name>A0ABM0K4F0_APLCA</name>
<dbReference type="InterPro" id="IPR031919">
    <property type="entry name" value="Fucosidase_C"/>
</dbReference>
<reference evidence="11" key="1">
    <citation type="submission" date="2025-08" db="UniProtKB">
        <authorList>
            <consortium name="RefSeq"/>
        </authorList>
    </citation>
    <scope>IDENTIFICATION</scope>
</reference>
<proteinExistence type="inferred from homology"/>
<dbReference type="RefSeq" id="XP_005108503.1">
    <property type="nucleotide sequence ID" value="XM_005108446.3"/>
</dbReference>
<feature type="signal peptide" evidence="7">
    <location>
        <begin position="1"/>
        <end position="22"/>
    </location>
</feature>
<dbReference type="SUPFAM" id="SSF51445">
    <property type="entry name" value="(Trans)glycosidases"/>
    <property type="match status" value="1"/>
</dbReference>
<dbReference type="Gene3D" id="3.20.20.80">
    <property type="entry name" value="Glycosidases"/>
    <property type="match status" value="1"/>
</dbReference>